<reference evidence="1" key="2">
    <citation type="journal article" date="2023" name="PLoS ONE">
        <title>Philodulcilactobacillus myokoensis gen. nov., sp. nov., a fructophilic, acidophilic, and agar-phobic lactic acid bacterium isolated from fermented vegetable extracts.</title>
        <authorList>
            <person name="Kouya T."/>
            <person name="Ishiyama Y."/>
            <person name="Ohashi S."/>
            <person name="Kumakubo R."/>
            <person name="Yamazaki T."/>
            <person name="Otaki T."/>
        </authorList>
    </citation>
    <scope>NUCLEOTIDE SEQUENCE</scope>
    <source>
        <strain evidence="1">WR16-4</strain>
    </source>
</reference>
<dbReference type="InterPro" id="IPR003772">
    <property type="entry name" value="YceD"/>
</dbReference>
<keyword evidence="2" id="KW-1185">Reference proteome</keyword>
<name>A0A9W6ET24_9LACO</name>
<reference evidence="1" key="1">
    <citation type="submission" date="2022-07" db="EMBL/GenBank/DDBJ databases">
        <authorList>
            <person name="Kouya T."/>
            <person name="Ishiyama Y."/>
        </authorList>
    </citation>
    <scope>NUCLEOTIDE SEQUENCE</scope>
    <source>
        <strain evidence="1">WR16-4</strain>
    </source>
</reference>
<evidence type="ECO:0000313" key="1">
    <source>
        <dbReference type="EMBL" id="GLB46764.1"/>
    </source>
</evidence>
<proteinExistence type="predicted"/>
<organism evidence="1 2">
    <name type="scientific">Philodulcilactobacillus myokoensis</name>
    <dbReference type="NCBI Taxonomy" id="2929573"/>
    <lineage>
        <taxon>Bacteria</taxon>
        <taxon>Bacillati</taxon>
        <taxon>Bacillota</taxon>
        <taxon>Bacilli</taxon>
        <taxon>Lactobacillales</taxon>
        <taxon>Lactobacillaceae</taxon>
        <taxon>Philodulcilactobacillus</taxon>
    </lineage>
</organism>
<dbReference type="RefSeq" id="WP_286136225.1">
    <property type="nucleotide sequence ID" value="NZ_BRPL01000002.1"/>
</dbReference>
<gene>
    <name evidence="1" type="ORF">WR164_07430</name>
</gene>
<dbReference type="AlphaFoldDB" id="A0A9W6ET24"/>
<sequence>MKWALQDLKEYNTKPLSVDETLNVESDLLNRYSDGILSSTPFQVHADVLYDRGNAVVNARATGEITVPSSRSLTPVKMPLDFHIDEIYVPDREAIKLYDKDDVVMVLGKKQIINFDKSVADNIILQIPMHILSPKEDKYHIMPKGHDWEVMTEDEFYHPKADHKHVDPRLAKLKDYFKNK</sequence>
<dbReference type="Proteomes" id="UP001144204">
    <property type="component" value="Unassembled WGS sequence"/>
</dbReference>
<evidence type="ECO:0000313" key="2">
    <source>
        <dbReference type="Proteomes" id="UP001144204"/>
    </source>
</evidence>
<dbReference type="EMBL" id="BRPL01000002">
    <property type="protein sequence ID" value="GLB46764.1"/>
    <property type="molecule type" value="Genomic_DNA"/>
</dbReference>
<comment type="caution">
    <text evidence="1">The sequence shown here is derived from an EMBL/GenBank/DDBJ whole genome shotgun (WGS) entry which is preliminary data.</text>
</comment>
<keyword evidence="1" id="KW-0238">DNA-binding</keyword>
<protein>
    <submittedName>
        <fullName evidence="1">DNA-binding protein</fullName>
    </submittedName>
</protein>
<dbReference type="Pfam" id="PF02620">
    <property type="entry name" value="YceD"/>
    <property type="match status" value="1"/>
</dbReference>
<dbReference type="GO" id="GO:0003677">
    <property type="term" value="F:DNA binding"/>
    <property type="evidence" value="ECO:0007669"/>
    <property type="project" value="UniProtKB-KW"/>
</dbReference>
<accession>A0A9W6ET24</accession>